<reference evidence="2" key="1">
    <citation type="journal article" date="2019" name="Environ. Microbiol.">
        <title>Fungal ecological strategies reflected in gene transcription - a case study of two litter decomposers.</title>
        <authorList>
            <person name="Barbi F."/>
            <person name="Kohler A."/>
            <person name="Barry K."/>
            <person name="Baskaran P."/>
            <person name="Daum C."/>
            <person name="Fauchery L."/>
            <person name="Ihrmark K."/>
            <person name="Kuo A."/>
            <person name="LaButti K."/>
            <person name="Lipzen A."/>
            <person name="Morin E."/>
            <person name="Grigoriev I.V."/>
            <person name="Henrissat B."/>
            <person name="Lindahl B."/>
            <person name="Martin F."/>
        </authorList>
    </citation>
    <scope>NUCLEOTIDE SEQUENCE</scope>
    <source>
        <strain evidence="2">JB14</strain>
    </source>
</reference>
<feature type="region of interest" description="Disordered" evidence="1">
    <location>
        <begin position="134"/>
        <end position="156"/>
    </location>
</feature>
<organism evidence="2 3">
    <name type="scientific">Gymnopus androsaceus JB14</name>
    <dbReference type="NCBI Taxonomy" id="1447944"/>
    <lineage>
        <taxon>Eukaryota</taxon>
        <taxon>Fungi</taxon>
        <taxon>Dikarya</taxon>
        <taxon>Basidiomycota</taxon>
        <taxon>Agaricomycotina</taxon>
        <taxon>Agaricomycetes</taxon>
        <taxon>Agaricomycetidae</taxon>
        <taxon>Agaricales</taxon>
        <taxon>Marasmiineae</taxon>
        <taxon>Omphalotaceae</taxon>
        <taxon>Gymnopus</taxon>
    </lineage>
</organism>
<feature type="region of interest" description="Disordered" evidence="1">
    <location>
        <begin position="1"/>
        <end position="28"/>
    </location>
</feature>
<accession>A0A6A4I8R9</accession>
<evidence type="ECO:0000313" key="2">
    <source>
        <dbReference type="EMBL" id="KAE9405105.1"/>
    </source>
</evidence>
<dbReference type="Proteomes" id="UP000799118">
    <property type="component" value="Unassembled WGS sequence"/>
</dbReference>
<protein>
    <submittedName>
        <fullName evidence="2">Uncharacterized protein</fullName>
    </submittedName>
</protein>
<feature type="region of interest" description="Disordered" evidence="1">
    <location>
        <begin position="53"/>
        <end position="73"/>
    </location>
</feature>
<proteinExistence type="predicted"/>
<feature type="compositionally biased region" description="Polar residues" evidence="1">
    <location>
        <begin position="61"/>
        <end position="73"/>
    </location>
</feature>
<evidence type="ECO:0000313" key="3">
    <source>
        <dbReference type="Proteomes" id="UP000799118"/>
    </source>
</evidence>
<name>A0A6A4I8R9_9AGAR</name>
<keyword evidence="3" id="KW-1185">Reference proteome</keyword>
<feature type="compositionally biased region" description="Low complexity" evidence="1">
    <location>
        <begin position="1"/>
        <end position="19"/>
    </location>
</feature>
<feature type="region of interest" description="Disordered" evidence="1">
    <location>
        <begin position="88"/>
        <end position="120"/>
    </location>
</feature>
<dbReference type="EMBL" id="ML769411">
    <property type="protein sequence ID" value="KAE9405105.1"/>
    <property type="molecule type" value="Genomic_DNA"/>
</dbReference>
<gene>
    <name evidence="2" type="ORF">BT96DRAFT_988660</name>
</gene>
<dbReference type="OrthoDB" id="2965659at2759"/>
<evidence type="ECO:0000256" key="1">
    <source>
        <dbReference type="SAM" id="MobiDB-lite"/>
    </source>
</evidence>
<sequence>MSSRSPSTSRSTTRSGSGSATPNLPSTIINPVKHKLAVAPALRQSPSLSNLRVHSYHGNAGANSGPTSGLGSSASSVFNLELDSGQDSPLGKALLVQGELDEDSEDSMSRGLGLGESESKQILRDQLRKTLKNNVVHTTRPKHPSPRPPSHNIRDLPSSYSYYILTNAGKPVFISQPSSSSNPNR</sequence>
<dbReference type="AlphaFoldDB" id="A0A6A4I8R9"/>